<dbReference type="PANTHER" id="PTHR43318:SF1">
    <property type="entry name" value="POLYSACCHARIDE BIOSYNTHESIS PROTEIN EPSC-RELATED"/>
    <property type="match status" value="1"/>
</dbReference>
<dbReference type="SUPFAM" id="SSF51735">
    <property type="entry name" value="NAD(P)-binding Rossmann-fold domains"/>
    <property type="match status" value="2"/>
</dbReference>
<dbReference type="Proteomes" id="UP000242616">
    <property type="component" value="Unassembled WGS sequence"/>
</dbReference>
<dbReference type="Gene3D" id="3.40.50.720">
    <property type="entry name" value="NAD(P)-binding Rossmann-like Domain"/>
    <property type="match status" value="2"/>
</dbReference>
<dbReference type="InterPro" id="IPR036291">
    <property type="entry name" value="NAD(P)-bd_dom_sf"/>
</dbReference>
<dbReference type="InterPro" id="IPR003869">
    <property type="entry name" value="Polysac_CapD-like"/>
</dbReference>
<evidence type="ECO:0000259" key="3">
    <source>
        <dbReference type="Pfam" id="PF02719"/>
    </source>
</evidence>
<evidence type="ECO:0000313" key="4">
    <source>
        <dbReference type="EMBL" id="ONN26646.1"/>
    </source>
</evidence>
<keyword evidence="2" id="KW-0812">Transmembrane</keyword>
<feature type="transmembrane region" description="Helical" evidence="2">
    <location>
        <begin position="73"/>
        <end position="94"/>
    </location>
</feature>
<feature type="transmembrane region" description="Helical" evidence="2">
    <location>
        <begin position="41"/>
        <end position="61"/>
    </location>
</feature>
<feature type="domain" description="Polysaccharide biosynthesis protein CapD-like" evidence="3">
    <location>
        <begin position="271"/>
        <end position="546"/>
    </location>
</feature>
<dbReference type="Pfam" id="PF13727">
    <property type="entry name" value="CoA_binding_3"/>
    <property type="match status" value="1"/>
</dbReference>
<keyword evidence="2" id="KW-1133">Transmembrane helix</keyword>
<dbReference type="InterPro" id="IPR051203">
    <property type="entry name" value="Polysaccharide_Synthase-Rel"/>
</dbReference>
<sequence length="594" mass="68289">MNRKVLLFFVDVFSTLIAGILALFIRFGFNFSEMRKYDESIYVYIIISALVYIFNGNYKVVWRYANQKDFLKLFRASVISYLLVLSFFHFYKGIVLPRSVGFVMFLSSFILLVGVRLFYQFIIEIKKSVENKYLIIGAGDVAVSIAEEIMKSGIGDVVCFIDDDTNKIGRTIFGRKVFGPLSKIDEYLKLFSYDEIIIAIPELNSQRINSIIEKIDLKKTKVKVIPSFEELFKDKIRIEDIREISLEDIIGRKPVRVDLSRIREYIKDKVVMITGAGGSIGSEICRQIAFQEPNRIILLGRGENSIYEINEEIREKFPNLEVSRVIGDVENSKWMREVFKKYSPDIVFHTAAHKHVPLMEENPYEAIRVNVFGTVNLVELSCEFNVERFVFISTDKAVNPTSFMGLSKRISELYVLAKKCPVKFSIVRFGNVIGSRGSVLWKFKKQIENGRAVTITHPEMRRYFMSIPEAVSLVLQSTILNGNLFVLDMGKQIYIESVAKKLAKILGRDDIDIIYTGIREGEKLYEELFYPYEVPLKTEHPKIYSVNFSVPISTEQIKNLSKEIMENLLVGNIEKAVGIARRIVPEFKFKGGLK</sequence>
<protein>
    <submittedName>
        <fullName evidence="4">Lipopolysaccharide biosynthesis protein</fullName>
    </submittedName>
</protein>
<dbReference type="CDD" id="cd05237">
    <property type="entry name" value="UDP_invert_4-6DH_SDR_e"/>
    <property type="match status" value="1"/>
</dbReference>
<proteinExistence type="inferred from homology"/>
<reference evidence="4 5" key="1">
    <citation type="submission" date="2015-06" db="EMBL/GenBank/DDBJ databases">
        <title>Genome sequencing of Thermotogales isolates from hydrothermal vents.</title>
        <authorList>
            <person name="Haverkamp T.H."/>
            <person name="Kublanov I.V."/>
            <person name="Nesbo C.L."/>
        </authorList>
    </citation>
    <scope>NUCLEOTIDE SEQUENCE [LARGE SCALE GENOMIC DNA]</scope>
    <source>
        <strain evidence="5">ik275mar</strain>
    </source>
</reference>
<comment type="caution">
    <text evidence="4">The sequence shown here is derived from an EMBL/GenBank/DDBJ whole genome shotgun (WGS) entry which is preliminary data.</text>
</comment>
<feature type="transmembrane region" description="Helical" evidence="2">
    <location>
        <begin position="7"/>
        <end position="29"/>
    </location>
</feature>
<evidence type="ECO:0000313" key="5">
    <source>
        <dbReference type="Proteomes" id="UP000242616"/>
    </source>
</evidence>
<name>A0ABX3IFP9_9BACT</name>
<evidence type="ECO:0000256" key="2">
    <source>
        <dbReference type="SAM" id="Phobius"/>
    </source>
</evidence>
<dbReference type="Pfam" id="PF02719">
    <property type="entry name" value="Polysacc_synt_2"/>
    <property type="match status" value="1"/>
</dbReference>
<keyword evidence="5" id="KW-1185">Reference proteome</keyword>
<evidence type="ECO:0000256" key="1">
    <source>
        <dbReference type="ARBA" id="ARBA00007430"/>
    </source>
</evidence>
<dbReference type="PANTHER" id="PTHR43318">
    <property type="entry name" value="UDP-N-ACETYLGLUCOSAMINE 4,6-DEHYDRATASE"/>
    <property type="match status" value="1"/>
</dbReference>
<dbReference type="EMBL" id="LBFC01000022">
    <property type="protein sequence ID" value="ONN26646.1"/>
    <property type="molecule type" value="Genomic_DNA"/>
</dbReference>
<keyword evidence="2" id="KW-0472">Membrane</keyword>
<organism evidence="4 5">
    <name type="scientific">Thermosipho affectus</name>
    <dbReference type="NCBI Taxonomy" id="660294"/>
    <lineage>
        <taxon>Bacteria</taxon>
        <taxon>Thermotogati</taxon>
        <taxon>Thermotogota</taxon>
        <taxon>Thermotogae</taxon>
        <taxon>Thermotogales</taxon>
        <taxon>Fervidobacteriaceae</taxon>
        <taxon>Thermosipho</taxon>
    </lineage>
</organism>
<feature type="transmembrane region" description="Helical" evidence="2">
    <location>
        <begin position="100"/>
        <end position="119"/>
    </location>
</feature>
<accession>A0ABX3IFP9</accession>
<comment type="similarity">
    <text evidence="1">Belongs to the polysaccharide synthase family.</text>
</comment>
<gene>
    <name evidence="4" type="ORF">XJ44_07150</name>
</gene>